<feature type="binding site" evidence="10">
    <location>
        <begin position="37"/>
        <end position="38"/>
    </location>
    <ligand>
        <name>D-ribulose 5-phosphate</name>
        <dbReference type="ChEBI" id="CHEBI:58121"/>
    </ligand>
</feature>
<dbReference type="Proteomes" id="UP001497533">
    <property type="component" value="Chromosome"/>
</dbReference>
<keyword evidence="9 10" id="KW-0456">Lyase</keyword>
<accession>A0ABM9NNC8</accession>
<evidence type="ECO:0000256" key="2">
    <source>
        <dbReference type="ARBA" id="ARBA00004904"/>
    </source>
</evidence>
<sequence>MECDLLFDFGNSKERVENAIIDLQKKKGVLVIDDENRENEGDIIFAAETITIKQMAFAINYSSGIICLCITENRRKQLNIPMMVKNNTSKNQTAFTVSIEAANGITTGVSAADRVKTIHTAIADNANPSDINHPGHVFPLLGCKNGVLNRRGHTEASIDLATIAGFKPAGVLCELTNNDGTMARTHDVIKFAKKHKMTVMTIDDLVKYRLKKYQLL</sequence>
<evidence type="ECO:0000256" key="7">
    <source>
        <dbReference type="ARBA" id="ARBA00022842"/>
    </source>
</evidence>
<gene>
    <name evidence="10 12" type="primary">ribB</name>
    <name evidence="12" type="ORF">PRHACTZTBTEA_032</name>
</gene>
<comment type="subunit">
    <text evidence="10 11">Homodimer.</text>
</comment>
<evidence type="ECO:0000256" key="9">
    <source>
        <dbReference type="ARBA" id="ARBA00023239"/>
    </source>
</evidence>
<dbReference type="EMBL" id="OZ034688">
    <property type="protein sequence ID" value="CAL1328972.1"/>
    <property type="molecule type" value="Genomic_DNA"/>
</dbReference>
<evidence type="ECO:0000256" key="3">
    <source>
        <dbReference type="ARBA" id="ARBA00012153"/>
    </source>
</evidence>
<evidence type="ECO:0000256" key="1">
    <source>
        <dbReference type="ARBA" id="ARBA00002284"/>
    </source>
</evidence>
<evidence type="ECO:0000256" key="4">
    <source>
        <dbReference type="ARBA" id="ARBA00018836"/>
    </source>
</evidence>
<feature type="site" description="Essential for catalytic activity" evidence="10">
    <location>
        <position position="174"/>
    </location>
</feature>
<evidence type="ECO:0000256" key="10">
    <source>
        <dbReference type="HAMAP-Rule" id="MF_00180"/>
    </source>
</evidence>
<dbReference type="Gene3D" id="3.90.870.10">
    <property type="entry name" value="DHBP synthase"/>
    <property type="match status" value="1"/>
</dbReference>
<feature type="binding site" evidence="10">
    <location>
        <position position="42"/>
    </location>
    <ligand>
        <name>D-ribulose 5-phosphate</name>
        <dbReference type="ChEBI" id="CHEBI:58121"/>
    </ligand>
</feature>
<feature type="site" description="Essential for catalytic activity" evidence="10">
    <location>
        <position position="136"/>
    </location>
</feature>
<comment type="pathway">
    <text evidence="2 10 11">Cofactor biosynthesis; riboflavin biosynthesis; 2-hydroxy-3-oxobutyl phosphate from D-ribulose 5-phosphate: step 1/1.</text>
</comment>
<dbReference type="InterPro" id="IPR000422">
    <property type="entry name" value="DHBP_synthase_RibB"/>
</dbReference>
<protein>
    <recommendedName>
        <fullName evidence="4 10">3,4-dihydroxy-2-butanone 4-phosphate synthase</fullName>
        <shortName evidence="10 11">DHBP synthase</shortName>
        <ecNumber evidence="3 10">4.1.99.12</ecNumber>
    </recommendedName>
</protein>
<dbReference type="HAMAP" id="MF_00180">
    <property type="entry name" value="RibB"/>
    <property type="match status" value="1"/>
</dbReference>
<dbReference type="PANTHER" id="PTHR21327">
    <property type="entry name" value="GTP CYCLOHYDROLASE II-RELATED"/>
    <property type="match status" value="1"/>
</dbReference>
<dbReference type="Pfam" id="PF00926">
    <property type="entry name" value="DHBP_synthase"/>
    <property type="match status" value="1"/>
</dbReference>
<comment type="cofactor">
    <cofactor evidence="10 11">
        <name>Mg(2+)</name>
        <dbReference type="ChEBI" id="CHEBI:18420"/>
    </cofactor>
    <cofactor evidence="10 11">
        <name>Mn(2+)</name>
        <dbReference type="ChEBI" id="CHEBI:29035"/>
    </cofactor>
    <text evidence="10 11">Binds 2 divalent metal cations per subunit. Magnesium or manganese.</text>
</comment>
<proteinExistence type="inferred from homology"/>
<keyword evidence="7 10" id="KW-0460">Magnesium</keyword>
<name>A0ABM9NNC8_9GAMM</name>
<dbReference type="EC" id="4.1.99.12" evidence="3 10"/>
<organism evidence="12 13">
    <name type="scientific">Candidatus Providencia siddallii</name>
    <dbReference type="NCBI Taxonomy" id="1715285"/>
    <lineage>
        <taxon>Bacteria</taxon>
        <taxon>Pseudomonadati</taxon>
        <taxon>Pseudomonadota</taxon>
        <taxon>Gammaproteobacteria</taxon>
        <taxon>Enterobacterales</taxon>
        <taxon>Morganellaceae</taxon>
        <taxon>Providencia</taxon>
    </lineage>
</organism>
<dbReference type="SUPFAM" id="SSF55821">
    <property type="entry name" value="YrdC/RibB"/>
    <property type="match status" value="1"/>
</dbReference>
<keyword evidence="13" id="KW-1185">Reference proteome</keyword>
<feature type="binding site" evidence="10">
    <location>
        <begin position="150"/>
        <end position="154"/>
    </location>
    <ligand>
        <name>D-ribulose 5-phosphate</name>
        <dbReference type="ChEBI" id="CHEBI:58121"/>
    </ligand>
</feature>
<dbReference type="PANTHER" id="PTHR21327:SF38">
    <property type="entry name" value="3,4-DIHYDROXY-2-BUTANONE 4-PHOSPHATE SYNTHASE"/>
    <property type="match status" value="1"/>
</dbReference>
<comment type="similarity">
    <text evidence="10 11">Belongs to the DHBP synthase family.</text>
</comment>
<evidence type="ECO:0000256" key="8">
    <source>
        <dbReference type="ARBA" id="ARBA00023211"/>
    </source>
</evidence>
<evidence type="ECO:0000256" key="6">
    <source>
        <dbReference type="ARBA" id="ARBA00022723"/>
    </source>
</evidence>
<dbReference type="RefSeq" id="WP_341765031.1">
    <property type="nucleotide sequence ID" value="NZ_OZ034688.1"/>
</dbReference>
<feature type="binding site" evidence="10">
    <location>
        <position position="38"/>
    </location>
    <ligand>
        <name>Mg(2+)</name>
        <dbReference type="ChEBI" id="CHEBI:18420"/>
        <label>2</label>
    </ligand>
</feature>
<dbReference type="InterPro" id="IPR017945">
    <property type="entry name" value="DHBP_synth_RibB-like_a/b_dom"/>
</dbReference>
<comment type="function">
    <text evidence="1 10 11">Catalyzes the conversion of D-ribulose 5-phosphate to formate and 3,4-dihydroxy-2-butanone 4-phosphate.</text>
</comment>
<evidence type="ECO:0000256" key="11">
    <source>
        <dbReference type="RuleBase" id="RU003843"/>
    </source>
</evidence>
<keyword evidence="5 10" id="KW-0686">Riboflavin biosynthesis</keyword>
<keyword evidence="6 10" id="KW-0479">Metal-binding</keyword>
<feature type="binding site" evidence="10">
    <location>
        <position position="153"/>
    </location>
    <ligand>
        <name>Mg(2+)</name>
        <dbReference type="ChEBI" id="CHEBI:18420"/>
        <label>2</label>
    </ligand>
</feature>
<evidence type="ECO:0000313" key="13">
    <source>
        <dbReference type="Proteomes" id="UP001497533"/>
    </source>
</evidence>
<comment type="catalytic activity">
    <reaction evidence="10 11">
        <text>D-ribulose 5-phosphate = (2S)-2-hydroxy-3-oxobutyl phosphate + formate + H(+)</text>
        <dbReference type="Rhea" id="RHEA:18457"/>
        <dbReference type="ChEBI" id="CHEBI:15378"/>
        <dbReference type="ChEBI" id="CHEBI:15740"/>
        <dbReference type="ChEBI" id="CHEBI:58121"/>
        <dbReference type="ChEBI" id="CHEBI:58830"/>
        <dbReference type="EC" id="4.1.99.12"/>
    </reaction>
</comment>
<reference evidence="12" key="1">
    <citation type="submission" date="2024-04" db="EMBL/GenBank/DDBJ databases">
        <authorList>
            <person name="Manzano-Marin A."/>
            <person name="Manzano-Marin A."/>
            <person name="Alejandro Manzano Marin A."/>
        </authorList>
    </citation>
    <scope>NUCLEOTIDE SEQUENCE [LARGE SCALE GENOMIC DNA]</scope>
    <source>
        <strain evidence="12">TABTEA</strain>
    </source>
</reference>
<evidence type="ECO:0000313" key="12">
    <source>
        <dbReference type="EMBL" id="CAL1328972.1"/>
    </source>
</evidence>
<dbReference type="GO" id="GO:0008686">
    <property type="term" value="F:3,4-dihydroxy-2-butanone-4-phosphate synthase activity"/>
    <property type="evidence" value="ECO:0007669"/>
    <property type="project" value="UniProtKB-EC"/>
</dbReference>
<dbReference type="NCBIfam" id="TIGR00506">
    <property type="entry name" value="ribB"/>
    <property type="match status" value="1"/>
</dbReference>
<evidence type="ECO:0000256" key="5">
    <source>
        <dbReference type="ARBA" id="ARBA00022619"/>
    </source>
</evidence>
<feature type="binding site" evidence="10">
    <location>
        <position position="38"/>
    </location>
    <ligand>
        <name>Mg(2+)</name>
        <dbReference type="ChEBI" id="CHEBI:18420"/>
        <label>1</label>
    </ligand>
</feature>
<keyword evidence="8 10" id="KW-0464">Manganese</keyword>